<dbReference type="InterPro" id="IPR011992">
    <property type="entry name" value="EF-hand-dom_pair"/>
</dbReference>
<keyword evidence="1" id="KW-0106">Calcium</keyword>
<accession>A0ABR2NRD9</accession>
<evidence type="ECO:0000313" key="3">
    <source>
        <dbReference type="EMBL" id="KAK8978631.1"/>
    </source>
</evidence>
<feature type="domain" description="EF-hand" evidence="2">
    <location>
        <begin position="107"/>
        <end position="142"/>
    </location>
</feature>
<dbReference type="EMBL" id="JBBPBN010000111">
    <property type="protein sequence ID" value="KAK8978631.1"/>
    <property type="molecule type" value="Genomic_DNA"/>
</dbReference>
<dbReference type="SUPFAM" id="SSF47473">
    <property type="entry name" value="EF-hand"/>
    <property type="match status" value="1"/>
</dbReference>
<dbReference type="PROSITE" id="PS50222">
    <property type="entry name" value="EF_HAND_2"/>
    <property type="match status" value="1"/>
</dbReference>
<dbReference type="Pfam" id="PF13405">
    <property type="entry name" value="EF-hand_6"/>
    <property type="match status" value="1"/>
</dbReference>
<evidence type="ECO:0000313" key="4">
    <source>
        <dbReference type="Proteomes" id="UP001396334"/>
    </source>
</evidence>
<sequence>MANPKPETSSSVPDPPTCSEPTLHYLTIPIRLAHDEFSELIPSILSHRLTQLIGTKPFRNREITFKAATEDQRETNGHRDLSVWELKRVIEKEGMTEIGELFEEKESSLMEVKEAFDVLDVNADGFIDVDELRNALPSLGFVKEVEEDDCERMIKGVKTK</sequence>
<gene>
    <name evidence="3" type="ORF">V6N11_055617</name>
</gene>
<dbReference type="Proteomes" id="UP001396334">
    <property type="component" value="Unassembled WGS sequence"/>
</dbReference>
<name>A0ABR2NRD9_9ROSI</name>
<protein>
    <recommendedName>
        <fullName evidence="2">EF-hand domain-containing protein</fullName>
    </recommendedName>
</protein>
<dbReference type="InterPro" id="IPR002048">
    <property type="entry name" value="EF_hand_dom"/>
</dbReference>
<dbReference type="SMART" id="SM00054">
    <property type="entry name" value="EFh"/>
    <property type="match status" value="1"/>
</dbReference>
<evidence type="ECO:0000256" key="1">
    <source>
        <dbReference type="ARBA" id="ARBA00022837"/>
    </source>
</evidence>
<dbReference type="CDD" id="cd00051">
    <property type="entry name" value="EFh"/>
    <property type="match status" value="1"/>
</dbReference>
<proteinExistence type="predicted"/>
<dbReference type="InterPro" id="IPR018247">
    <property type="entry name" value="EF_Hand_1_Ca_BS"/>
</dbReference>
<keyword evidence="4" id="KW-1185">Reference proteome</keyword>
<comment type="caution">
    <text evidence="3">The sequence shown here is derived from an EMBL/GenBank/DDBJ whole genome shotgun (WGS) entry which is preliminary data.</text>
</comment>
<dbReference type="PROSITE" id="PS00018">
    <property type="entry name" value="EF_HAND_1"/>
    <property type="match status" value="1"/>
</dbReference>
<reference evidence="3 4" key="1">
    <citation type="journal article" date="2024" name="G3 (Bethesda)">
        <title>Genome assembly of Hibiscus sabdariffa L. provides insights into metabolisms of medicinal natural products.</title>
        <authorList>
            <person name="Kim T."/>
        </authorList>
    </citation>
    <scope>NUCLEOTIDE SEQUENCE [LARGE SCALE GENOMIC DNA]</scope>
    <source>
        <strain evidence="3">TK-2024</strain>
        <tissue evidence="3">Old leaves</tissue>
    </source>
</reference>
<dbReference type="Gene3D" id="1.10.238.10">
    <property type="entry name" value="EF-hand"/>
    <property type="match status" value="1"/>
</dbReference>
<evidence type="ECO:0000259" key="2">
    <source>
        <dbReference type="PROSITE" id="PS50222"/>
    </source>
</evidence>
<organism evidence="3 4">
    <name type="scientific">Hibiscus sabdariffa</name>
    <name type="common">roselle</name>
    <dbReference type="NCBI Taxonomy" id="183260"/>
    <lineage>
        <taxon>Eukaryota</taxon>
        <taxon>Viridiplantae</taxon>
        <taxon>Streptophyta</taxon>
        <taxon>Embryophyta</taxon>
        <taxon>Tracheophyta</taxon>
        <taxon>Spermatophyta</taxon>
        <taxon>Magnoliopsida</taxon>
        <taxon>eudicotyledons</taxon>
        <taxon>Gunneridae</taxon>
        <taxon>Pentapetalae</taxon>
        <taxon>rosids</taxon>
        <taxon>malvids</taxon>
        <taxon>Malvales</taxon>
        <taxon>Malvaceae</taxon>
        <taxon>Malvoideae</taxon>
        <taxon>Hibiscus</taxon>
    </lineage>
</organism>